<dbReference type="Pfam" id="PF02616">
    <property type="entry name" value="SMC_ScpA"/>
    <property type="match status" value="1"/>
</dbReference>
<dbReference type="PANTHER" id="PTHR33969:SF2">
    <property type="entry name" value="SEGREGATION AND CONDENSATION PROTEIN A"/>
    <property type="match status" value="1"/>
</dbReference>
<proteinExistence type="predicted"/>
<dbReference type="Gene3D" id="6.10.250.2410">
    <property type="match status" value="1"/>
</dbReference>
<evidence type="ECO:0000313" key="3">
    <source>
        <dbReference type="Proteomes" id="UP000430564"/>
    </source>
</evidence>
<protein>
    <recommendedName>
        <fullName evidence="1">Segregation and condensation protein A</fullName>
    </recommendedName>
</protein>
<dbReference type="InterPro" id="IPR003768">
    <property type="entry name" value="ScpA"/>
</dbReference>
<gene>
    <name evidence="2" type="ORF">GBM95_04625</name>
</gene>
<evidence type="ECO:0000313" key="2">
    <source>
        <dbReference type="EMBL" id="KAB7661473.1"/>
    </source>
</evidence>
<dbReference type="AlphaFoldDB" id="A0A6I1EZQ8"/>
<organism evidence="2 3">
    <name type="scientific">Sutterella seckii</name>
    <dbReference type="NCBI Taxonomy" id="1944635"/>
    <lineage>
        <taxon>Bacteria</taxon>
        <taxon>Pseudomonadati</taxon>
        <taxon>Pseudomonadota</taxon>
        <taxon>Betaproteobacteria</taxon>
        <taxon>Burkholderiales</taxon>
        <taxon>Sutterellaceae</taxon>
        <taxon>Sutterella</taxon>
    </lineage>
</organism>
<name>A0A6I1EZQ8_9BURK</name>
<dbReference type="Proteomes" id="UP000430564">
    <property type="component" value="Unassembled WGS sequence"/>
</dbReference>
<evidence type="ECO:0000256" key="1">
    <source>
        <dbReference type="ARBA" id="ARBA00044777"/>
    </source>
</evidence>
<sequence>MTELPEGLYIPPDALEVILDRFEGPLDLLLWLIRSQKFDVMDIPMTKLTEQYMAYVELIRRTNLELASAYLVMSATLMAIKSRMLLPKRPDAGEGEEAEDPRAELMRRLLEYERMREAARLLDELPRLDRDFLVPAGSFFDVPVKDLPVITPAELSLAWEAVEADAALSASHHVTREELSVREHMTGILRMLQGQDYVRLTDLMGDEADQQQLTVWLLASLELAKVFLIQIQQAESYSPVYLRNDNRSFMVYEEAPSTDKEKTPEELEAEWKEFFEGIQLPGTQGTLF</sequence>
<dbReference type="OrthoDB" id="9811016at2"/>
<accession>A0A6I1EZQ8</accession>
<dbReference type="EMBL" id="WEHX01000018">
    <property type="protein sequence ID" value="KAB7661473.1"/>
    <property type="molecule type" value="Genomic_DNA"/>
</dbReference>
<comment type="caution">
    <text evidence="2">The sequence shown here is derived from an EMBL/GenBank/DDBJ whole genome shotgun (WGS) entry which is preliminary data.</text>
</comment>
<dbReference type="PANTHER" id="PTHR33969">
    <property type="entry name" value="SEGREGATION AND CONDENSATION PROTEIN A"/>
    <property type="match status" value="1"/>
</dbReference>
<reference evidence="2 3" key="1">
    <citation type="submission" date="2019-10" db="EMBL/GenBank/DDBJ databases">
        <title>Genome diversity of Sutterella seckii.</title>
        <authorList>
            <person name="Chaplin A.V."/>
            <person name="Sokolova S.R."/>
            <person name="Mosin K.A."/>
            <person name="Ivanova E.L."/>
            <person name="Kochetkova T.O."/>
            <person name="Goltsov A.Y."/>
            <person name="Trofimov D.Y."/>
            <person name="Efimov B.A."/>
        </authorList>
    </citation>
    <scope>NUCLEOTIDE SEQUENCE [LARGE SCALE GENOMIC DNA]</scope>
    <source>
        <strain evidence="2 3">ASD393</strain>
    </source>
</reference>